<feature type="chain" id="PRO_5012259736" evidence="3">
    <location>
        <begin position="31"/>
        <end position="462"/>
    </location>
</feature>
<dbReference type="Gene3D" id="1.20.1420.20">
    <property type="entry name" value="M75 peptidase, HXXE motif"/>
    <property type="match status" value="1"/>
</dbReference>
<proteinExistence type="predicted"/>
<evidence type="ECO:0000313" key="6">
    <source>
        <dbReference type="Proteomes" id="UP000196027"/>
    </source>
</evidence>
<dbReference type="Proteomes" id="UP000196027">
    <property type="component" value="Chromosome"/>
</dbReference>
<reference evidence="5 6" key="1">
    <citation type="submission" date="2017-05" db="EMBL/GenBank/DDBJ databases">
        <title>Genomic insights into alkan degradation activity of Oleiphilus messinensis.</title>
        <authorList>
            <person name="Kozyavkin S.A."/>
            <person name="Slesarev A.I."/>
            <person name="Golyshin P.N."/>
            <person name="Korzhenkov A."/>
            <person name="Golyshina O.N."/>
            <person name="Toshchakov S.V."/>
        </authorList>
    </citation>
    <scope>NUCLEOTIDE SEQUENCE [LARGE SCALE GENOMIC DNA]</scope>
    <source>
        <strain evidence="5 6">ME102</strain>
    </source>
</reference>
<comment type="subcellular location">
    <subcellularLocation>
        <location evidence="1">Cell envelope</location>
    </subcellularLocation>
</comment>
<evidence type="ECO:0000256" key="1">
    <source>
        <dbReference type="ARBA" id="ARBA00004196"/>
    </source>
</evidence>
<dbReference type="InterPro" id="IPR038352">
    <property type="entry name" value="Imelysin_sf"/>
</dbReference>
<accession>A0A1Y0I3G2</accession>
<dbReference type="GO" id="GO:0030313">
    <property type="term" value="C:cell envelope"/>
    <property type="evidence" value="ECO:0007669"/>
    <property type="project" value="UniProtKB-SubCell"/>
</dbReference>
<dbReference type="KEGG" id="ome:OLMES_0961"/>
<name>A0A1Y0I3G2_9GAMM</name>
<dbReference type="CDD" id="cd14657">
    <property type="entry name" value="Imelysin_IrpA-like"/>
    <property type="match status" value="1"/>
</dbReference>
<evidence type="ECO:0000256" key="2">
    <source>
        <dbReference type="ARBA" id="ARBA00022729"/>
    </source>
</evidence>
<protein>
    <submittedName>
        <fullName evidence="5">Peptidase M75, Imelysin</fullName>
    </submittedName>
</protein>
<keyword evidence="2 3" id="KW-0732">Signal</keyword>
<feature type="domain" description="Imelysin-like" evidence="4">
    <location>
        <begin position="77"/>
        <end position="432"/>
    </location>
</feature>
<dbReference type="PROSITE" id="PS51257">
    <property type="entry name" value="PROKAR_LIPOPROTEIN"/>
    <property type="match status" value="1"/>
</dbReference>
<dbReference type="EMBL" id="CP021425">
    <property type="protein sequence ID" value="ARU55048.1"/>
    <property type="molecule type" value="Genomic_DNA"/>
</dbReference>
<evidence type="ECO:0000313" key="5">
    <source>
        <dbReference type="EMBL" id="ARU55048.1"/>
    </source>
</evidence>
<dbReference type="Pfam" id="PF09375">
    <property type="entry name" value="Peptidase_M75"/>
    <property type="match status" value="1"/>
</dbReference>
<dbReference type="AlphaFoldDB" id="A0A1Y0I3G2"/>
<evidence type="ECO:0000256" key="3">
    <source>
        <dbReference type="SAM" id="SignalP"/>
    </source>
</evidence>
<evidence type="ECO:0000259" key="4">
    <source>
        <dbReference type="Pfam" id="PF09375"/>
    </source>
</evidence>
<feature type="signal peptide" evidence="3">
    <location>
        <begin position="1"/>
        <end position="30"/>
    </location>
</feature>
<keyword evidence="6" id="KW-1185">Reference proteome</keyword>
<gene>
    <name evidence="5" type="ORF">OLMES_0961</name>
</gene>
<organism evidence="5 6">
    <name type="scientific">Oleiphilus messinensis</name>
    <dbReference type="NCBI Taxonomy" id="141451"/>
    <lineage>
        <taxon>Bacteria</taxon>
        <taxon>Pseudomonadati</taxon>
        <taxon>Pseudomonadota</taxon>
        <taxon>Gammaproteobacteria</taxon>
        <taxon>Oceanospirillales</taxon>
        <taxon>Oleiphilaceae</taxon>
        <taxon>Oleiphilus</taxon>
    </lineage>
</organism>
<dbReference type="InterPro" id="IPR018976">
    <property type="entry name" value="Imelysin-like"/>
</dbReference>
<sequence>MATQKNWGRVTTWANAATIASAVSATIFLAGCNSEPKNEGPATTEMNKPTAEAMASAAAAKPTVPAEQTIQTYINIAHASYSDSLSTAQALSKAIDALLANPSAATLAEAKAAWIAARVPYQQTEAYRFGNAVVDDWEGKVNAWPLDEGLIDYVSPAYGTDSDENNLYTANVIANTTLTVAGKSVDASKITPEFLAETLHEADEVDANVATGYHAIEFLLWGQDLNGTNQGAGARPATDFSLENCTGGHCERRREYLKAATDLLVSDLEEMVANWTADGAASKDLLAKGESGALATMLTGMGSLSYGELAGERIKLGLMLHDPEEEHDCFSDNTHWSHYYDAKGIKNVYTGQYKRTDGSVVKGTSLSDIVKTIDAALDAEMLANLANTESAMQAMVDQAAKGNTFDVLIGSGNTAGNQVIQNVVDALVAQTKTTEKVVSALGLDVVEIEGSDSLDNPSAVIQ</sequence>